<evidence type="ECO:0000313" key="1">
    <source>
        <dbReference type="EMBL" id="KAJ8130989.1"/>
    </source>
</evidence>
<protein>
    <submittedName>
        <fullName evidence="1">Uncharacterized protein</fullName>
    </submittedName>
</protein>
<dbReference type="Proteomes" id="UP001153332">
    <property type="component" value="Unassembled WGS sequence"/>
</dbReference>
<sequence length="68" mass="7543">MFATLGTTSALRAKRFMRRREVERSNGDGDVRDDAEEALEVIRLLVAEVVANCDDGDDEDGDLEDLEA</sequence>
<keyword evidence="2" id="KW-1185">Reference proteome</keyword>
<dbReference type="EMBL" id="JAPUUL010000381">
    <property type="protein sequence ID" value="KAJ8130989.1"/>
    <property type="molecule type" value="Genomic_DNA"/>
</dbReference>
<reference evidence="1" key="1">
    <citation type="submission" date="2022-12" db="EMBL/GenBank/DDBJ databases">
        <title>Genome Sequence of Lasiodiplodia mahajangana.</title>
        <authorList>
            <person name="Buettner E."/>
        </authorList>
    </citation>
    <scope>NUCLEOTIDE SEQUENCE</scope>
    <source>
        <strain evidence="1">VT137</strain>
    </source>
</reference>
<accession>A0ACC2JUI1</accession>
<name>A0ACC2JUI1_9PEZI</name>
<organism evidence="1 2">
    <name type="scientific">Lasiodiplodia mahajangana</name>
    <dbReference type="NCBI Taxonomy" id="1108764"/>
    <lineage>
        <taxon>Eukaryota</taxon>
        <taxon>Fungi</taxon>
        <taxon>Dikarya</taxon>
        <taxon>Ascomycota</taxon>
        <taxon>Pezizomycotina</taxon>
        <taxon>Dothideomycetes</taxon>
        <taxon>Dothideomycetes incertae sedis</taxon>
        <taxon>Botryosphaeriales</taxon>
        <taxon>Botryosphaeriaceae</taxon>
        <taxon>Lasiodiplodia</taxon>
    </lineage>
</organism>
<gene>
    <name evidence="1" type="ORF">O1611_g2636</name>
</gene>
<comment type="caution">
    <text evidence="1">The sequence shown here is derived from an EMBL/GenBank/DDBJ whole genome shotgun (WGS) entry which is preliminary data.</text>
</comment>
<proteinExistence type="predicted"/>
<evidence type="ECO:0000313" key="2">
    <source>
        <dbReference type="Proteomes" id="UP001153332"/>
    </source>
</evidence>